<dbReference type="EMBL" id="CP144098">
    <property type="protein sequence ID" value="WWC85797.1"/>
    <property type="molecule type" value="Genomic_DNA"/>
</dbReference>
<evidence type="ECO:0000256" key="1">
    <source>
        <dbReference type="SAM" id="SignalP"/>
    </source>
</evidence>
<feature type="signal peptide" evidence="1">
    <location>
        <begin position="1"/>
        <end position="18"/>
    </location>
</feature>
<dbReference type="RefSeq" id="XP_066072560.1">
    <property type="nucleotide sequence ID" value="XM_066216463.1"/>
</dbReference>
<keyword evidence="1" id="KW-0732">Signal</keyword>
<sequence length="209" mass="22958">MRFAILSTIALLPNLIFALPTKTSELKIRDAETDNIAQGVTNVQNLGNNLQDIINRIKSDPLTSLSVYEDNSHTTKYNIPEELSNAFQTALNGIENLPSLPESTNPTKEILNDYGPLVKAVTLSIFYSAIDLKLLSQDTIGEFIPGYKEFTNEFDNNTFQYTKALDAQYTGFINQLATSVGANTPLGIALKALGGQTFYLLFDHISATS</sequence>
<organism evidence="2 3">
    <name type="scientific">Kwoniella dendrophila CBS 6074</name>
    <dbReference type="NCBI Taxonomy" id="1295534"/>
    <lineage>
        <taxon>Eukaryota</taxon>
        <taxon>Fungi</taxon>
        <taxon>Dikarya</taxon>
        <taxon>Basidiomycota</taxon>
        <taxon>Agaricomycotina</taxon>
        <taxon>Tremellomycetes</taxon>
        <taxon>Tremellales</taxon>
        <taxon>Cryptococcaceae</taxon>
        <taxon>Kwoniella</taxon>
    </lineage>
</organism>
<evidence type="ECO:0000313" key="3">
    <source>
        <dbReference type="Proteomes" id="UP001355207"/>
    </source>
</evidence>
<gene>
    <name evidence="2" type="ORF">L201_000664</name>
</gene>
<keyword evidence="3" id="KW-1185">Reference proteome</keyword>
<feature type="chain" id="PRO_5043455630" description="Antigenic cell wall galactomannoprotein" evidence="1">
    <location>
        <begin position="19"/>
        <end position="209"/>
    </location>
</feature>
<protein>
    <recommendedName>
        <fullName evidence="4">Antigenic cell wall galactomannoprotein</fullName>
    </recommendedName>
</protein>
<reference evidence="2 3" key="1">
    <citation type="submission" date="2024-01" db="EMBL/GenBank/DDBJ databases">
        <title>Comparative genomics of Cryptococcus and Kwoniella reveals pathogenesis evolution and contrasting modes of karyotype evolution via chromosome fusion or intercentromeric recombination.</title>
        <authorList>
            <person name="Coelho M.A."/>
            <person name="David-Palma M."/>
            <person name="Shea T."/>
            <person name="Bowers K."/>
            <person name="McGinley-Smith S."/>
            <person name="Mohammad A.W."/>
            <person name="Gnirke A."/>
            <person name="Yurkov A.M."/>
            <person name="Nowrousian M."/>
            <person name="Sun S."/>
            <person name="Cuomo C.A."/>
            <person name="Heitman J."/>
        </authorList>
    </citation>
    <scope>NUCLEOTIDE SEQUENCE [LARGE SCALE GENOMIC DNA]</scope>
    <source>
        <strain evidence="2 3">CBS 6074</strain>
    </source>
</reference>
<dbReference type="GeneID" id="91091336"/>
<evidence type="ECO:0008006" key="4">
    <source>
        <dbReference type="Google" id="ProtNLM"/>
    </source>
</evidence>
<accession>A0AAX4JLY3</accession>
<name>A0AAX4JLY3_9TREE</name>
<evidence type="ECO:0000313" key="2">
    <source>
        <dbReference type="EMBL" id="WWC85797.1"/>
    </source>
</evidence>
<proteinExistence type="predicted"/>
<dbReference type="Proteomes" id="UP001355207">
    <property type="component" value="Chromosome 1"/>
</dbReference>
<dbReference type="AlphaFoldDB" id="A0AAX4JLY3"/>